<gene>
    <name evidence="2" type="ORF">BBOV_II002480</name>
</gene>
<dbReference type="PANTHER" id="PTHR44099:SF4">
    <property type="entry name" value="RABCONNECTIN-3B, ISOFORM A"/>
    <property type="match status" value="1"/>
</dbReference>
<dbReference type="InterPro" id="IPR001680">
    <property type="entry name" value="WD40_rpt"/>
</dbReference>
<evidence type="ECO:0000313" key="2">
    <source>
        <dbReference type="EMBL" id="EDO06204.1"/>
    </source>
</evidence>
<dbReference type="SUPFAM" id="SSF50978">
    <property type="entry name" value="WD40 repeat-like"/>
    <property type="match status" value="2"/>
</dbReference>
<dbReference type="GO" id="GO:0005737">
    <property type="term" value="C:cytoplasm"/>
    <property type="evidence" value="ECO:0007669"/>
    <property type="project" value="TreeGrafter"/>
</dbReference>
<dbReference type="STRING" id="5865.A7ATE3"/>
<evidence type="ECO:0008006" key="4">
    <source>
        <dbReference type="Google" id="ProtNLM"/>
    </source>
</evidence>
<evidence type="ECO:0000313" key="3">
    <source>
        <dbReference type="Proteomes" id="UP000002173"/>
    </source>
</evidence>
<proteinExistence type="predicted"/>
<dbReference type="Proteomes" id="UP000002173">
    <property type="component" value="Chromosome 2"/>
</dbReference>
<protein>
    <recommendedName>
        <fullName evidence="4">WD domain, G-beta repeat containing protein</fullName>
    </recommendedName>
</protein>
<dbReference type="InterPro" id="IPR015943">
    <property type="entry name" value="WD40/YVTN_repeat-like_dom_sf"/>
</dbReference>
<dbReference type="PANTHER" id="PTHR44099">
    <property type="entry name" value="RABCONNECTIN-3B, ISOFORM A"/>
    <property type="match status" value="1"/>
</dbReference>
<dbReference type="EMBL" id="AAXT01000003">
    <property type="protein sequence ID" value="EDO06204.1"/>
    <property type="molecule type" value="Genomic_DNA"/>
</dbReference>
<dbReference type="InParanoid" id="A7ATE3"/>
<dbReference type="VEuPathDB" id="PiroplasmaDB:BBOV_II002480"/>
<name>A7ATE3_BABBO</name>
<comment type="caution">
    <text evidence="2">The sequence shown here is derived from an EMBL/GenBank/DDBJ whole genome shotgun (WGS) entry which is preliminary data.</text>
</comment>
<accession>A7ATE3</accession>
<organism evidence="2 3">
    <name type="scientific">Babesia bovis</name>
    <dbReference type="NCBI Taxonomy" id="5865"/>
    <lineage>
        <taxon>Eukaryota</taxon>
        <taxon>Sar</taxon>
        <taxon>Alveolata</taxon>
        <taxon>Apicomplexa</taxon>
        <taxon>Aconoidasida</taxon>
        <taxon>Piroplasmida</taxon>
        <taxon>Babesiidae</taxon>
        <taxon>Babesia</taxon>
    </lineage>
</organism>
<dbReference type="eggNOG" id="KOG4155">
    <property type="taxonomic scope" value="Eukaryota"/>
</dbReference>
<dbReference type="InterPro" id="IPR049916">
    <property type="entry name" value="WDR72-like"/>
</dbReference>
<dbReference type="SMART" id="SM00320">
    <property type="entry name" value="WD40"/>
    <property type="match status" value="5"/>
</dbReference>
<dbReference type="InterPro" id="IPR036322">
    <property type="entry name" value="WD40_repeat_dom_sf"/>
</dbReference>
<dbReference type="OMA" id="YEAHELT"/>
<feature type="compositionally biased region" description="Polar residues" evidence="1">
    <location>
        <begin position="758"/>
        <end position="769"/>
    </location>
</feature>
<reference evidence="2 3" key="1">
    <citation type="journal article" date="2007" name="PLoS Pathog.">
        <title>Genome sequence of Babesia bovis and comparative analysis of apicomplexan hemoprotozoa.</title>
        <authorList>
            <person name="Brayton K.A."/>
            <person name="Lau A.O.T."/>
            <person name="Herndon D.R."/>
            <person name="Hannick L."/>
            <person name="Kappmeyer L.S."/>
            <person name="Berens S.J."/>
            <person name="Bidwell S.L."/>
            <person name="Brown W.C."/>
            <person name="Crabtree J."/>
            <person name="Fadrosh D."/>
            <person name="Feldblum T."/>
            <person name="Forberger H.A."/>
            <person name="Haas B.J."/>
            <person name="Howell J.M."/>
            <person name="Khouri H."/>
            <person name="Koo H."/>
            <person name="Mann D.J."/>
            <person name="Norimine J."/>
            <person name="Paulsen I.T."/>
            <person name="Radune D."/>
            <person name="Ren Q."/>
            <person name="Smith R.K. Jr."/>
            <person name="Suarez C.E."/>
            <person name="White O."/>
            <person name="Wortman J.R."/>
            <person name="Knowles D.P. Jr."/>
            <person name="McElwain T.F."/>
            <person name="Nene V.M."/>
        </authorList>
    </citation>
    <scope>NUCLEOTIDE SEQUENCE [LARGE SCALE GENOMIC DNA]</scope>
    <source>
        <strain evidence="2">T2Bo</strain>
    </source>
</reference>
<keyword evidence="3" id="KW-1185">Reference proteome</keyword>
<feature type="region of interest" description="Disordered" evidence="1">
    <location>
        <begin position="744"/>
        <end position="769"/>
    </location>
</feature>
<sequence length="1619" mass="182467">MDRNCLSIGFGFFPSSRWQCEITCFDLNHDRSLLATGSRQGFVALWKLRDRYCDNVRGVVSMQRLKESYDHTSDISVEPYFLFVASNNPIASPVAQVAFASGSRPIHSLKGDRSRLNVAYCAVEDAEGSLVSLHKDNSIAIWSLTDCRCLHKVKGPPFPIQRLCVFPDDRFIALVGRNKINVIDLWRLKLIATFDLDGTCKIDSTIYSDRRRGSYREPPTTDFTIDCAETSTVNVSPSIFSTTTASVKKPCRILRAHCGLSPFTDNSESDTTVDFHSHSVRAEDNSESDHIPCPLILAALLDNNEVVIWDLTIPITHYKAKYGGTHGTVTVVTAWDRHLKLHSEVPQHPADISQHGFFHRTLSPTDGISGKETFPMLRDRIPDLQESFGDICIVDRYLFVMLGIYIFVWYYHHDGALDRVAEILNMDVDDSLSDTPWHGFSCVRVSCSTILLFAWTKSGSVSIFLFPSVRDAKKQFRVLSTAQLPGFGDILHSDETIHVYIRKSLDPGYRLDFDSEGLQSIGFYMFRQTFDGLLSIGIPSRSAWSNVPTSTLINSCFPLPKSGTLVSSMFYSNGYLQRLDVLSSGYIRCIDASSGDIRRSISFQLVDLCLRRIFTGYRMKTLVLPGNKVQEWLSDSVSGGMPTCPRLPYALLHCLGSSYVVIWVPPCELLVYTLSTFTLTVVFRNLSVAPIRAIYAVFSINCRSSNVSDTVMYEIDDTFATIDHKGHLVIVQLSLLLDDLSVESSPPDIHERDIYSDTEGSSGSSGRLPTASQVEHFVSKSSCLRGIHRMQFYIGLLSCEIERVALNLDKDLVYVLTYHSILLWRLRSGTFLRELPYLETYRRAVISGESPTPTDSSAYGISTIAGTLSSLLTTDWQSTVSSVTSECTYQRYLDHCTPHDLLSPCMFQDKYFKKQLTSCLHMSFLRMHFSPYSDSPIGLDMPHRDASSILQPGYSLNKPSRRRLRYKSLQWRCVNTDAMALRIIRRARVILYHSRLDGVLSDISHCKGPATISYSIPVLIFPLQEIASNLRSSSATLLSKLADDATFIYLGIPSGTFSFPLDRSSVAGRTSRYINDSPIDHGHYFVDNYLTKEIAHPWIRRSFTFPCLFDDSRIHSEYRLSLRSNSNGYLSTCMLLRHFVTRVHLRSSVSSSWLRLIDVWLLMRLLVSCTSKESYAELSNELILALRYLSPEELRLHVCRAFVVLRTSASSNGNCDSGPLTICVCRCQGSTFTFGKRCGVCLQSCVTVVRAGTSPVDRPASWEESASMLLLVVVTMDQRLSAVCDFVFVENHLLPFAAYILRLMLPHMLSSEDTVRSVDNANDRRVFNMRSYCVEMFDRGFVSVWTFQLFDRSMTLCSTYSKSRVHAIARAFYKSDVERTPSTQFVIGALSQYRANSSAHWLSILRKCFLLDTCLMIRIVRWIVRERHLDKWYIQTSVKLITEFVIEVREDAIRHLPDVVVIVVRCLDPSDSGVRLLMLKPATSALFHLVKNFPMVAFYQNSQRFAVGSITGQVVIYDLRTATKCLTLGGDMGSVASLAFSSTGDYIAAYYMEPPCLVIWNCSSSGLLGSLLHSSKKERKIIRLKPVEPSPSTTGMVCYLCVEYMFHLCYVVLIMFSGC</sequence>
<evidence type="ECO:0000256" key="1">
    <source>
        <dbReference type="SAM" id="MobiDB-lite"/>
    </source>
</evidence>
<dbReference type="Gene3D" id="2.130.10.10">
    <property type="entry name" value="YVTN repeat-like/Quinoprotein amine dehydrogenase"/>
    <property type="match status" value="2"/>
</dbReference>